<dbReference type="AlphaFoldDB" id="A0A0L0TCT4"/>
<dbReference type="Proteomes" id="UP000054350">
    <property type="component" value="Unassembled WGS sequence"/>
</dbReference>
<dbReference type="Gene3D" id="3.40.50.300">
    <property type="entry name" value="P-loop containing nucleotide triphosphate hydrolases"/>
    <property type="match status" value="2"/>
</dbReference>
<evidence type="ECO:0000256" key="3">
    <source>
        <dbReference type="ARBA" id="ARBA00022692"/>
    </source>
</evidence>
<dbReference type="GO" id="GO:0016887">
    <property type="term" value="F:ATP hydrolysis activity"/>
    <property type="evidence" value="ECO:0007669"/>
    <property type="project" value="InterPro"/>
</dbReference>
<evidence type="ECO:0000256" key="4">
    <source>
        <dbReference type="ARBA" id="ARBA00022737"/>
    </source>
</evidence>
<dbReference type="PROSITE" id="PS50929">
    <property type="entry name" value="ABC_TM1F"/>
    <property type="match status" value="1"/>
</dbReference>
<dbReference type="STRING" id="578462.A0A0L0TCT4"/>
<evidence type="ECO:0000259" key="10">
    <source>
        <dbReference type="PROSITE" id="PS50893"/>
    </source>
</evidence>
<keyword evidence="13" id="KW-1185">Reference proteome</keyword>
<feature type="transmembrane region" description="Helical" evidence="9">
    <location>
        <begin position="493"/>
        <end position="514"/>
    </location>
</feature>
<dbReference type="PROSITE" id="PS50893">
    <property type="entry name" value="ABC_TRANSPORTER_2"/>
    <property type="match status" value="2"/>
</dbReference>
<dbReference type="Gene3D" id="1.20.1560.10">
    <property type="entry name" value="ABC transporter type 1, transmembrane domain"/>
    <property type="match status" value="1"/>
</dbReference>
<dbReference type="EMBL" id="GG745383">
    <property type="protein sequence ID" value="KNE72733.1"/>
    <property type="molecule type" value="Genomic_DNA"/>
</dbReference>
<dbReference type="InterPro" id="IPR050173">
    <property type="entry name" value="ABC_transporter_C-like"/>
</dbReference>
<dbReference type="GO" id="GO:0140359">
    <property type="term" value="F:ABC-type transporter activity"/>
    <property type="evidence" value="ECO:0007669"/>
    <property type="project" value="InterPro"/>
</dbReference>
<evidence type="ECO:0000256" key="1">
    <source>
        <dbReference type="ARBA" id="ARBA00004128"/>
    </source>
</evidence>
<evidence type="ECO:0000256" key="2">
    <source>
        <dbReference type="ARBA" id="ARBA00022448"/>
    </source>
</evidence>
<dbReference type="eggNOG" id="KOG0054">
    <property type="taxonomic scope" value="Eukaryota"/>
</dbReference>
<keyword evidence="3 9" id="KW-0812">Transmembrane</keyword>
<protein>
    <recommendedName>
        <fullName evidence="14">ABC transporter domain-containing protein</fullName>
    </recommendedName>
</protein>
<dbReference type="SMART" id="SM00382">
    <property type="entry name" value="AAA"/>
    <property type="match status" value="2"/>
</dbReference>
<feature type="domain" description="ABC transporter" evidence="10">
    <location>
        <begin position="559"/>
        <end position="791"/>
    </location>
</feature>
<reference evidence="13" key="2">
    <citation type="submission" date="2009-11" db="EMBL/GenBank/DDBJ databases">
        <title>The Genome Sequence of Allomyces macrogynus strain ATCC 38327.</title>
        <authorList>
            <consortium name="The Broad Institute Genome Sequencing Platform"/>
            <person name="Russ C."/>
            <person name="Cuomo C."/>
            <person name="Shea T."/>
            <person name="Young S.K."/>
            <person name="Zeng Q."/>
            <person name="Koehrsen M."/>
            <person name="Haas B."/>
            <person name="Borodovsky M."/>
            <person name="Guigo R."/>
            <person name="Alvarado L."/>
            <person name="Berlin A."/>
            <person name="Borenstein D."/>
            <person name="Chen Z."/>
            <person name="Engels R."/>
            <person name="Freedman E."/>
            <person name="Gellesch M."/>
            <person name="Goldberg J."/>
            <person name="Griggs A."/>
            <person name="Gujja S."/>
            <person name="Heiman D."/>
            <person name="Hepburn T."/>
            <person name="Howarth C."/>
            <person name="Jen D."/>
            <person name="Larson L."/>
            <person name="Lewis B."/>
            <person name="Mehta T."/>
            <person name="Park D."/>
            <person name="Pearson M."/>
            <person name="Roberts A."/>
            <person name="Saif S."/>
            <person name="Shenoy N."/>
            <person name="Sisk P."/>
            <person name="Stolte C."/>
            <person name="Sykes S."/>
            <person name="Walk T."/>
            <person name="White J."/>
            <person name="Yandava C."/>
            <person name="Burger G."/>
            <person name="Gray M.W."/>
            <person name="Holland P.W.H."/>
            <person name="King N."/>
            <person name="Lang F.B.F."/>
            <person name="Roger A.J."/>
            <person name="Ruiz-Trillo I."/>
            <person name="Lander E."/>
            <person name="Nusbaum C."/>
        </authorList>
    </citation>
    <scope>NUCLEOTIDE SEQUENCE [LARGE SCALE GENOMIC DNA]</scope>
    <source>
        <strain evidence="13">ATCC 38327</strain>
    </source>
</reference>
<dbReference type="OMA" id="FHEYDET"/>
<name>A0A0L0TCT4_ALLM3</name>
<sequence length="795" mass="88232">MTLSDINLQIRAGSLTAIVGEVGSSKWSLLAAMLGEIPKCAGTVRTRGRVAYVSQQAWIINATVRENVFFALSMDEARYQRMIKACALESDLNMLVQGDQTLIGDKGINMSGDQRARVSLARAVYMDADIYLFDDPLSAVDAHADRHLLAHILSSETGLLKNKVRVLVTHGIHHVMDGVDHVVVCHQGQIVEHGAPAPLASKLGGHFATMMDHHRRKVVHHRNTTEPATARRHRSPVRAKMAAATRSGDSIVDLGFGKDKAAIEFQPSDGDDTEEDMVRGSVSLDVFIKYLRYICEPAILFFLELQVTVHACDILFTYWAGRTDGWCLTGLLGIQTPNFSFGLGSWLFYDYVTVGAARRISDVLLEKITCLPLSFFDVTLSGRVLNRFTKDLSTIEEDLPSSLSSLLWRSLHAVFMLMSIIIATPWFIALLIPMGMLFMHVQRQFGAVSRELCRLDRHSVRFLGMSESHIDTNARAKHPMITMQRWLAIHLRSLSAMILFLTVLFAALSIGSMVPARAVLIGVSLIAVQDATWVFEELVREFCNVEIAAIADWPQRGVVKFQDFSVAYRPDLPLVHRDVTLSTFPGEKVAIVGRTGSGKSSLSQSLFRMMKANAGRFVIDGRNLATFSLQDVRARITMLPQDAFIFEGSVRENVDPLNTASDGEFWAALDAAQLKEVVQNLPDKLEEPIKGVLSAGQSQLLRLAPAIIRQSNVLVLLDEATASVDHATDELVQRSIRTTFRDSTVFTIAHRIRTFLDYDRALVLDQGRVVEFDTPSALLGRPDSLFFFQLAKPSN</sequence>
<dbReference type="VEuPathDB" id="FungiDB:AMAG_17064"/>
<keyword evidence="7 9" id="KW-1133">Transmembrane helix</keyword>
<evidence type="ECO:0000259" key="11">
    <source>
        <dbReference type="PROSITE" id="PS50929"/>
    </source>
</evidence>
<dbReference type="GO" id="GO:0000329">
    <property type="term" value="C:fungal-type vacuole membrane"/>
    <property type="evidence" value="ECO:0007669"/>
    <property type="project" value="UniProtKB-ARBA"/>
</dbReference>
<evidence type="ECO:0000313" key="12">
    <source>
        <dbReference type="EMBL" id="KNE72733.1"/>
    </source>
</evidence>
<dbReference type="SUPFAM" id="SSF90123">
    <property type="entry name" value="ABC transporter transmembrane region"/>
    <property type="match status" value="1"/>
</dbReference>
<evidence type="ECO:0000313" key="13">
    <source>
        <dbReference type="Proteomes" id="UP000054350"/>
    </source>
</evidence>
<dbReference type="Pfam" id="PF00005">
    <property type="entry name" value="ABC_tran"/>
    <property type="match status" value="2"/>
</dbReference>
<dbReference type="CDD" id="cd03250">
    <property type="entry name" value="ABCC_MRP_domain1"/>
    <property type="match status" value="1"/>
</dbReference>
<keyword evidence="6" id="KW-0067">ATP-binding</keyword>
<reference evidence="12 13" key="1">
    <citation type="submission" date="2009-11" db="EMBL/GenBank/DDBJ databases">
        <title>Annotation of Allomyces macrogynus ATCC 38327.</title>
        <authorList>
            <consortium name="The Broad Institute Genome Sequencing Platform"/>
            <person name="Russ C."/>
            <person name="Cuomo C."/>
            <person name="Burger G."/>
            <person name="Gray M.W."/>
            <person name="Holland P.W.H."/>
            <person name="King N."/>
            <person name="Lang F.B.F."/>
            <person name="Roger A.J."/>
            <person name="Ruiz-Trillo I."/>
            <person name="Young S.K."/>
            <person name="Zeng Q."/>
            <person name="Gargeya S."/>
            <person name="Fitzgerald M."/>
            <person name="Haas B."/>
            <person name="Abouelleil A."/>
            <person name="Alvarado L."/>
            <person name="Arachchi H.M."/>
            <person name="Berlin A."/>
            <person name="Chapman S.B."/>
            <person name="Gearin G."/>
            <person name="Goldberg J."/>
            <person name="Griggs A."/>
            <person name="Gujja S."/>
            <person name="Hansen M."/>
            <person name="Heiman D."/>
            <person name="Howarth C."/>
            <person name="Larimer J."/>
            <person name="Lui A."/>
            <person name="MacDonald P.J.P."/>
            <person name="McCowen C."/>
            <person name="Montmayeur A."/>
            <person name="Murphy C."/>
            <person name="Neiman D."/>
            <person name="Pearson M."/>
            <person name="Priest M."/>
            <person name="Roberts A."/>
            <person name="Saif S."/>
            <person name="Shea T."/>
            <person name="Sisk P."/>
            <person name="Stolte C."/>
            <person name="Sykes S."/>
            <person name="Wortman J."/>
            <person name="Nusbaum C."/>
            <person name="Birren B."/>
        </authorList>
    </citation>
    <scope>NUCLEOTIDE SEQUENCE [LARGE SCALE GENOMIC DNA]</scope>
    <source>
        <strain evidence="12 13">ATCC 38327</strain>
    </source>
</reference>
<comment type="subcellular location">
    <subcellularLocation>
        <location evidence="1">Vacuole membrane</location>
        <topology evidence="1">Multi-pass membrane protein</topology>
    </subcellularLocation>
</comment>
<keyword evidence="2" id="KW-0813">Transport</keyword>
<feature type="domain" description="ABC transporter" evidence="10">
    <location>
        <begin position="1"/>
        <end position="212"/>
    </location>
</feature>
<dbReference type="InterPro" id="IPR011527">
    <property type="entry name" value="ABC1_TM_dom"/>
</dbReference>
<dbReference type="SUPFAM" id="SSF52540">
    <property type="entry name" value="P-loop containing nucleoside triphosphate hydrolases"/>
    <property type="match status" value="2"/>
</dbReference>
<dbReference type="InterPro" id="IPR003439">
    <property type="entry name" value="ABC_transporter-like_ATP-bd"/>
</dbReference>
<dbReference type="GO" id="GO:0005524">
    <property type="term" value="F:ATP binding"/>
    <property type="evidence" value="ECO:0007669"/>
    <property type="project" value="UniProtKB-KW"/>
</dbReference>
<organism evidence="12 13">
    <name type="scientific">Allomyces macrogynus (strain ATCC 38327)</name>
    <name type="common">Allomyces javanicus var. macrogynus</name>
    <dbReference type="NCBI Taxonomy" id="578462"/>
    <lineage>
        <taxon>Eukaryota</taxon>
        <taxon>Fungi</taxon>
        <taxon>Fungi incertae sedis</taxon>
        <taxon>Blastocladiomycota</taxon>
        <taxon>Blastocladiomycetes</taxon>
        <taxon>Blastocladiales</taxon>
        <taxon>Blastocladiaceae</taxon>
        <taxon>Allomyces</taxon>
    </lineage>
</organism>
<dbReference type="PANTHER" id="PTHR24223">
    <property type="entry name" value="ATP-BINDING CASSETTE SUB-FAMILY C"/>
    <property type="match status" value="1"/>
</dbReference>
<dbReference type="InterPro" id="IPR003593">
    <property type="entry name" value="AAA+_ATPase"/>
</dbReference>
<accession>A0A0L0TCT4</accession>
<dbReference type="Pfam" id="PF00664">
    <property type="entry name" value="ABC_membrane"/>
    <property type="match status" value="1"/>
</dbReference>
<keyword evidence="5" id="KW-0547">Nucleotide-binding</keyword>
<evidence type="ECO:0000256" key="6">
    <source>
        <dbReference type="ARBA" id="ARBA00022840"/>
    </source>
</evidence>
<dbReference type="InterPro" id="IPR027417">
    <property type="entry name" value="P-loop_NTPase"/>
</dbReference>
<dbReference type="CDD" id="cd03244">
    <property type="entry name" value="ABCC_MRP_domain2"/>
    <property type="match status" value="1"/>
</dbReference>
<keyword evidence="8 9" id="KW-0472">Membrane</keyword>
<proteinExistence type="predicted"/>
<keyword evidence="4" id="KW-0677">Repeat</keyword>
<dbReference type="FunFam" id="3.40.50.300:FF:000838">
    <property type="entry name" value="ABC multidrug transporter (Eurofung)"/>
    <property type="match status" value="1"/>
</dbReference>
<gene>
    <name evidence="12" type="ORF">AMAG_17064</name>
</gene>
<evidence type="ECO:0000256" key="5">
    <source>
        <dbReference type="ARBA" id="ARBA00022741"/>
    </source>
</evidence>
<dbReference type="FunFam" id="3.40.50.300:FF:000997">
    <property type="entry name" value="Multidrug resistance-associated protein 1"/>
    <property type="match status" value="1"/>
</dbReference>
<evidence type="ECO:0000256" key="7">
    <source>
        <dbReference type="ARBA" id="ARBA00022989"/>
    </source>
</evidence>
<dbReference type="InterPro" id="IPR036640">
    <property type="entry name" value="ABC1_TM_sf"/>
</dbReference>
<dbReference type="OrthoDB" id="6500128at2759"/>
<dbReference type="PANTHER" id="PTHR24223:SF443">
    <property type="entry name" value="MULTIDRUG-RESISTANCE LIKE PROTEIN 1, ISOFORM I"/>
    <property type="match status" value="1"/>
</dbReference>
<feature type="transmembrane region" description="Helical" evidence="9">
    <location>
        <begin position="411"/>
        <end position="432"/>
    </location>
</feature>
<evidence type="ECO:0000256" key="9">
    <source>
        <dbReference type="SAM" id="Phobius"/>
    </source>
</evidence>
<evidence type="ECO:0008006" key="14">
    <source>
        <dbReference type="Google" id="ProtNLM"/>
    </source>
</evidence>
<evidence type="ECO:0000256" key="8">
    <source>
        <dbReference type="ARBA" id="ARBA00023136"/>
    </source>
</evidence>
<feature type="domain" description="ABC transmembrane type-1" evidence="11">
    <location>
        <begin position="313"/>
        <end position="452"/>
    </location>
</feature>